<organism evidence="1 2">
    <name type="scientific">Phialemonium atrogriseum</name>
    <dbReference type="NCBI Taxonomy" id="1093897"/>
    <lineage>
        <taxon>Eukaryota</taxon>
        <taxon>Fungi</taxon>
        <taxon>Dikarya</taxon>
        <taxon>Ascomycota</taxon>
        <taxon>Pezizomycotina</taxon>
        <taxon>Sordariomycetes</taxon>
        <taxon>Sordariomycetidae</taxon>
        <taxon>Cephalothecales</taxon>
        <taxon>Cephalothecaceae</taxon>
        <taxon>Phialemonium</taxon>
    </lineage>
</organism>
<evidence type="ECO:0000313" key="1">
    <source>
        <dbReference type="EMBL" id="KAK1762564.1"/>
    </source>
</evidence>
<protein>
    <submittedName>
        <fullName evidence="1">Uncharacterized protein</fullName>
    </submittedName>
</protein>
<evidence type="ECO:0000313" key="2">
    <source>
        <dbReference type="Proteomes" id="UP001244011"/>
    </source>
</evidence>
<reference evidence="1" key="1">
    <citation type="submission" date="2023-06" db="EMBL/GenBank/DDBJ databases">
        <title>Genome-scale phylogeny and comparative genomics of the fungal order Sordariales.</title>
        <authorList>
            <consortium name="Lawrence Berkeley National Laboratory"/>
            <person name="Hensen N."/>
            <person name="Bonometti L."/>
            <person name="Westerberg I."/>
            <person name="Brannstrom I.O."/>
            <person name="Guillou S."/>
            <person name="Cros-Aarteil S."/>
            <person name="Calhoun S."/>
            <person name="Haridas S."/>
            <person name="Kuo A."/>
            <person name="Mondo S."/>
            <person name="Pangilinan J."/>
            <person name="Riley R."/>
            <person name="Labutti K."/>
            <person name="Andreopoulos B."/>
            <person name="Lipzen A."/>
            <person name="Chen C."/>
            <person name="Yanf M."/>
            <person name="Daum C."/>
            <person name="Ng V."/>
            <person name="Clum A."/>
            <person name="Steindorff A."/>
            <person name="Ohm R."/>
            <person name="Martin F."/>
            <person name="Silar P."/>
            <person name="Natvig D."/>
            <person name="Lalanne C."/>
            <person name="Gautier V."/>
            <person name="Ament-Velasquez S.L."/>
            <person name="Kruys A."/>
            <person name="Hutchinson M.I."/>
            <person name="Powell A.J."/>
            <person name="Barry K."/>
            <person name="Miller A.N."/>
            <person name="Grigoriev I.V."/>
            <person name="Debuchy R."/>
            <person name="Gladieux P."/>
            <person name="Thoren M.H."/>
            <person name="Johannesson H."/>
        </authorList>
    </citation>
    <scope>NUCLEOTIDE SEQUENCE</scope>
    <source>
        <strain evidence="1">8032-3</strain>
    </source>
</reference>
<sequence length="108" mass="12014">MINKGSVTVGAWLAYFWAIIGKPGVETLTSHGIPRYRHITSLRCHGMVLVFRRHLIRQPVPFRCNGCPVRIDSIGFGGFPSWVHIKVSHPSCMRQAIYQGAEGIVAEA</sequence>
<dbReference type="EMBL" id="MU839036">
    <property type="protein sequence ID" value="KAK1762564.1"/>
    <property type="molecule type" value="Genomic_DNA"/>
</dbReference>
<comment type="caution">
    <text evidence="1">The sequence shown here is derived from an EMBL/GenBank/DDBJ whole genome shotgun (WGS) entry which is preliminary data.</text>
</comment>
<dbReference type="Proteomes" id="UP001244011">
    <property type="component" value="Unassembled WGS sequence"/>
</dbReference>
<dbReference type="AlphaFoldDB" id="A0AAJ0BQF0"/>
<name>A0AAJ0BQF0_9PEZI</name>
<proteinExistence type="predicted"/>
<gene>
    <name evidence="1" type="ORF">QBC33DRAFT_551824</name>
</gene>
<dbReference type="GeneID" id="85312423"/>
<keyword evidence="2" id="KW-1185">Reference proteome</keyword>
<dbReference type="RefSeq" id="XP_060278777.1">
    <property type="nucleotide sequence ID" value="XM_060429236.1"/>
</dbReference>
<accession>A0AAJ0BQF0</accession>